<evidence type="ECO:0000313" key="3">
    <source>
        <dbReference type="EMBL" id="KAJ8386848.1"/>
    </source>
</evidence>
<reference evidence="3" key="1">
    <citation type="journal article" date="2023" name="Science">
        <title>Genome structures resolve the early diversification of teleost fishes.</title>
        <authorList>
            <person name="Parey E."/>
            <person name="Louis A."/>
            <person name="Montfort J."/>
            <person name="Bouchez O."/>
            <person name="Roques C."/>
            <person name="Iampietro C."/>
            <person name="Lluch J."/>
            <person name="Castinel A."/>
            <person name="Donnadieu C."/>
            <person name="Desvignes T."/>
            <person name="Floi Bucao C."/>
            <person name="Jouanno E."/>
            <person name="Wen M."/>
            <person name="Mejri S."/>
            <person name="Dirks R."/>
            <person name="Jansen H."/>
            <person name="Henkel C."/>
            <person name="Chen W.J."/>
            <person name="Zahm M."/>
            <person name="Cabau C."/>
            <person name="Klopp C."/>
            <person name="Thompson A.W."/>
            <person name="Robinson-Rechavi M."/>
            <person name="Braasch I."/>
            <person name="Lecointre G."/>
            <person name="Bobe J."/>
            <person name="Postlethwait J.H."/>
            <person name="Berthelot C."/>
            <person name="Roest Crollius H."/>
            <person name="Guiguen Y."/>
        </authorList>
    </citation>
    <scope>NUCLEOTIDE SEQUENCE</scope>
    <source>
        <strain evidence="3">NC1722</strain>
    </source>
</reference>
<protein>
    <submittedName>
        <fullName evidence="3">Uncharacterized protein</fullName>
    </submittedName>
</protein>
<feature type="compositionally biased region" description="Polar residues" evidence="1">
    <location>
        <begin position="26"/>
        <end position="36"/>
    </location>
</feature>
<feature type="region of interest" description="Disordered" evidence="1">
    <location>
        <begin position="26"/>
        <end position="91"/>
    </location>
</feature>
<name>A0AAD7W836_9TELE</name>
<organism evidence="3 4">
    <name type="scientific">Aldrovandia affinis</name>
    <dbReference type="NCBI Taxonomy" id="143900"/>
    <lineage>
        <taxon>Eukaryota</taxon>
        <taxon>Metazoa</taxon>
        <taxon>Chordata</taxon>
        <taxon>Craniata</taxon>
        <taxon>Vertebrata</taxon>
        <taxon>Euteleostomi</taxon>
        <taxon>Actinopterygii</taxon>
        <taxon>Neopterygii</taxon>
        <taxon>Teleostei</taxon>
        <taxon>Notacanthiformes</taxon>
        <taxon>Halosauridae</taxon>
        <taxon>Aldrovandia</taxon>
    </lineage>
</organism>
<keyword evidence="4" id="KW-1185">Reference proteome</keyword>
<comment type="caution">
    <text evidence="3">The sequence shown here is derived from an EMBL/GenBank/DDBJ whole genome shotgun (WGS) entry which is preliminary data.</text>
</comment>
<dbReference type="Proteomes" id="UP001221898">
    <property type="component" value="Unassembled WGS sequence"/>
</dbReference>
<keyword evidence="2" id="KW-0732">Signal</keyword>
<evidence type="ECO:0000256" key="2">
    <source>
        <dbReference type="SAM" id="SignalP"/>
    </source>
</evidence>
<gene>
    <name evidence="3" type="ORF">AAFF_G00166430</name>
</gene>
<feature type="compositionally biased region" description="Polar residues" evidence="1">
    <location>
        <begin position="45"/>
        <end position="63"/>
    </location>
</feature>
<dbReference type="EMBL" id="JAINUG010000222">
    <property type="protein sequence ID" value="KAJ8386848.1"/>
    <property type="molecule type" value="Genomic_DNA"/>
</dbReference>
<dbReference type="AlphaFoldDB" id="A0AAD7W836"/>
<evidence type="ECO:0000256" key="1">
    <source>
        <dbReference type="SAM" id="MobiDB-lite"/>
    </source>
</evidence>
<evidence type="ECO:0000313" key="4">
    <source>
        <dbReference type="Proteomes" id="UP001221898"/>
    </source>
</evidence>
<sequence length="91" mass="9777">MLCRDILLLCSLAVFLVKADHNLDSDWNSHAISDQDSTSDDAPTESINSIPSDQHNDASSTSSEADHGDLSSHGSNDNQDDDTSSESEGKR</sequence>
<accession>A0AAD7W836</accession>
<proteinExistence type="predicted"/>
<feature type="signal peptide" evidence="2">
    <location>
        <begin position="1"/>
        <end position="19"/>
    </location>
</feature>
<feature type="chain" id="PRO_5042023541" evidence="2">
    <location>
        <begin position="20"/>
        <end position="91"/>
    </location>
</feature>